<evidence type="ECO:0000313" key="2">
    <source>
        <dbReference type="EMBL" id="KAK9734519.1"/>
    </source>
</evidence>
<accession>A0AAW1LLA0</accession>
<keyword evidence="3" id="KW-1185">Reference proteome</keyword>
<name>A0AAW1LLA0_SAPOF</name>
<dbReference type="PANTHER" id="PTHR47482">
    <property type="entry name" value="OS11G0632001 PROTEIN"/>
    <property type="match status" value="1"/>
</dbReference>
<proteinExistence type="predicted"/>
<gene>
    <name evidence="2" type="ORF">RND81_04G145100</name>
</gene>
<evidence type="ECO:0000313" key="3">
    <source>
        <dbReference type="Proteomes" id="UP001443914"/>
    </source>
</evidence>
<sequence length="118" mass="13774">MNVNCEEETSFETKKRKKRRTTITRTGCKAGVRVKLDDEGYFVVVDHVLEHNHDLTPTQWQHHHRSERAIPAGEGDMIKVMTEARMPPSIQYRYLPTRKRKMRLIGVVTCLQNTTILL</sequence>
<dbReference type="Pfam" id="PF03101">
    <property type="entry name" value="FAR1"/>
    <property type="match status" value="1"/>
</dbReference>
<evidence type="ECO:0000259" key="1">
    <source>
        <dbReference type="Pfam" id="PF03101"/>
    </source>
</evidence>
<protein>
    <recommendedName>
        <fullName evidence="1">FAR1 domain-containing protein</fullName>
    </recommendedName>
</protein>
<dbReference type="AlphaFoldDB" id="A0AAW1LLA0"/>
<organism evidence="2 3">
    <name type="scientific">Saponaria officinalis</name>
    <name type="common">Common soapwort</name>
    <name type="synonym">Lychnis saponaria</name>
    <dbReference type="NCBI Taxonomy" id="3572"/>
    <lineage>
        <taxon>Eukaryota</taxon>
        <taxon>Viridiplantae</taxon>
        <taxon>Streptophyta</taxon>
        <taxon>Embryophyta</taxon>
        <taxon>Tracheophyta</taxon>
        <taxon>Spermatophyta</taxon>
        <taxon>Magnoliopsida</taxon>
        <taxon>eudicotyledons</taxon>
        <taxon>Gunneridae</taxon>
        <taxon>Pentapetalae</taxon>
        <taxon>Caryophyllales</taxon>
        <taxon>Caryophyllaceae</taxon>
        <taxon>Caryophylleae</taxon>
        <taxon>Saponaria</taxon>
    </lineage>
</organism>
<comment type="caution">
    <text evidence="2">The sequence shown here is derived from an EMBL/GenBank/DDBJ whole genome shotgun (WGS) entry which is preliminary data.</text>
</comment>
<dbReference type="Proteomes" id="UP001443914">
    <property type="component" value="Unassembled WGS sequence"/>
</dbReference>
<reference evidence="2" key="1">
    <citation type="submission" date="2024-03" db="EMBL/GenBank/DDBJ databases">
        <title>WGS assembly of Saponaria officinalis var. Norfolk2.</title>
        <authorList>
            <person name="Jenkins J."/>
            <person name="Shu S."/>
            <person name="Grimwood J."/>
            <person name="Barry K."/>
            <person name="Goodstein D."/>
            <person name="Schmutz J."/>
            <person name="Leebens-Mack J."/>
            <person name="Osbourn A."/>
        </authorList>
    </citation>
    <scope>NUCLEOTIDE SEQUENCE [LARGE SCALE GENOMIC DNA]</scope>
    <source>
        <strain evidence="2">JIC</strain>
    </source>
</reference>
<dbReference type="PANTHER" id="PTHR47482:SF5">
    <property type="entry name" value="FAR1 DOMAIN-CONTAINING PROTEIN"/>
    <property type="match status" value="1"/>
</dbReference>
<feature type="domain" description="FAR1" evidence="1">
    <location>
        <begin position="12"/>
        <end position="56"/>
    </location>
</feature>
<dbReference type="InterPro" id="IPR004330">
    <property type="entry name" value="FAR1_DNA_bnd_dom"/>
</dbReference>
<dbReference type="EMBL" id="JBDFQZ010000004">
    <property type="protein sequence ID" value="KAK9734519.1"/>
    <property type="molecule type" value="Genomic_DNA"/>
</dbReference>